<evidence type="ECO:0000313" key="1">
    <source>
        <dbReference type="EMBL" id="SHG98570.1"/>
    </source>
</evidence>
<sequence>MSDSKKVAKKSINGGIDVKTGEEVSLVTAVRADAIIKAFEPIVKEKQARIYATEQAKKAKENIKMTNENAKKSLMNPVVW</sequence>
<dbReference type="STRING" id="229205.SAMN05444372_112120"/>
<reference evidence="2" key="1">
    <citation type="submission" date="2016-11" db="EMBL/GenBank/DDBJ databases">
        <authorList>
            <person name="Varghese N."/>
            <person name="Submissions S."/>
        </authorList>
    </citation>
    <scope>NUCLEOTIDE SEQUENCE [LARGE SCALE GENOMIC DNA]</scope>
    <source>
        <strain evidence="2">DSM 17659</strain>
    </source>
</reference>
<protein>
    <submittedName>
        <fullName evidence="1">Uncharacterized protein</fullName>
    </submittedName>
</protein>
<dbReference type="AlphaFoldDB" id="A0A1M5P9X7"/>
<evidence type="ECO:0000313" key="2">
    <source>
        <dbReference type="Proteomes" id="UP000184020"/>
    </source>
</evidence>
<gene>
    <name evidence="1" type="ORF">SAMN05444372_112120</name>
</gene>
<dbReference type="Proteomes" id="UP000184020">
    <property type="component" value="Unassembled WGS sequence"/>
</dbReference>
<accession>A0A1M5P9X7</accession>
<name>A0A1M5P9X7_9FLAO</name>
<organism evidence="1 2">
    <name type="scientific">Flavobacterium micromati</name>
    <dbReference type="NCBI Taxonomy" id="229205"/>
    <lineage>
        <taxon>Bacteria</taxon>
        <taxon>Pseudomonadati</taxon>
        <taxon>Bacteroidota</taxon>
        <taxon>Flavobacteriia</taxon>
        <taxon>Flavobacteriales</taxon>
        <taxon>Flavobacteriaceae</taxon>
        <taxon>Flavobacterium</taxon>
    </lineage>
</organism>
<proteinExistence type="predicted"/>
<dbReference type="EMBL" id="FQWF01000012">
    <property type="protein sequence ID" value="SHG98570.1"/>
    <property type="molecule type" value="Genomic_DNA"/>
</dbReference>
<keyword evidence="2" id="KW-1185">Reference proteome</keyword>